<keyword evidence="2" id="KW-1185">Reference proteome</keyword>
<accession>A0A1H1TBX5</accession>
<sequence>MGLAKFVQCVAVATVRQQHIDERLRLIAHNCFLYVVSRKPRTTVDGVSIRKGRVRGRLQMHGNKAIGFALKIPEISSGHYAWESPQPDNWAIVDSQTRDVVTKGDPSVLAVHALGEKLSRVTDHEVLYVGRAWGTEGSRDVFDRLKSHSTLQRIYAEQLSNNFDVFLTFLRIEAATSMVVFGGPESFAAVDRATFLRAYDRTLRPAAVRVEEQVKLAEVMLISHFKPAYNEHHLKDFKDQKNSVTEELRKNGYTNAICIMNSPAGLRFSTGVTDVRRCQVSTSEVPSSGSVRMLVGAAAKSLMEAASKELDLSVDALERGPREIVQIWNAVVPPPSAAMSRLLEDNGIQRAVIRPLLK</sequence>
<name>A0A1H1TBX5_9ACTN</name>
<reference evidence="1 2" key="1">
    <citation type="submission" date="2016-10" db="EMBL/GenBank/DDBJ databases">
        <authorList>
            <person name="de Groot N.N."/>
        </authorList>
    </citation>
    <scope>NUCLEOTIDE SEQUENCE [LARGE SCALE GENOMIC DNA]</scope>
    <source>
        <strain evidence="1 2">DSM 22024</strain>
    </source>
</reference>
<organism evidence="1 2">
    <name type="scientific">Actinopolymorpha singaporensis</name>
    <dbReference type="NCBI Taxonomy" id="117157"/>
    <lineage>
        <taxon>Bacteria</taxon>
        <taxon>Bacillati</taxon>
        <taxon>Actinomycetota</taxon>
        <taxon>Actinomycetes</taxon>
        <taxon>Propionibacteriales</taxon>
        <taxon>Actinopolymorphaceae</taxon>
        <taxon>Actinopolymorpha</taxon>
    </lineage>
</organism>
<dbReference type="Proteomes" id="UP000198983">
    <property type="component" value="Chromosome I"/>
</dbReference>
<dbReference type="AlphaFoldDB" id="A0A1H1TBX5"/>
<gene>
    <name evidence="1" type="ORF">SAMN04489717_3120</name>
</gene>
<proteinExistence type="predicted"/>
<dbReference type="EMBL" id="LT629732">
    <property type="protein sequence ID" value="SDS57109.1"/>
    <property type="molecule type" value="Genomic_DNA"/>
</dbReference>
<evidence type="ECO:0000313" key="1">
    <source>
        <dbReference type="EMBL" id="SDS57109.1"/>
    </source>
</evidence>
<protein>
    <submittedName>
        <fullName evidence="1">Uncharacterized protein</fullName>
    </submittedName>
</protein>
<evidence type="ECO:0000313" key="2">
    <source>
        <dbReference type="Proteomes" id="UP000198983"/>
    </source>
</evidence>